<dbReference type="AlphaFoldDB" id="A0A067LW47"/>
<reference evidence="2" key="1">
    <citation type="journal article" date="2014" name="Proc. Natl. Acad. Sci. U.S.A.">
        <title>Extensive sampling of basidiomycete genomes demonstrates inadequacy of the white-rot/brown-rot paradigm for wood decay fungi.</title>
        <authorList>
            <person name="Riley R."/>
            <person name="Salamov A.A."/>
            <person name="Brown D.W."/>
            <person name="Nagy L.G."/>
            <person name="Floudas D."/>
            <person name="Held B.W."/>
            <person name="Levasseur A."/>
            <person name="Lombard V."/>
            <person name="Morin E."/>
            <person name="Otillar R."/>
            <person name="Lindquist E.A."/>
            <person name="Sun H."/>
            <person name="LaButti K.M."/>
            <person name="Schmutz J."/>
            <person name="Jabbour D."/>
            <person name="Luo H."/>
            <person name="Baker S.E."/>
            <person name="Pisabarro A.G."/>
            <person name="Walton J.D."/>
            <person name="Blanchette R.A."/>
            <person name="Henrissat B."/>
            <person name="Martin F."/>
            <person name="Cullen D."/>
            <person name="Hibbett D.S."/>
            <person name="Grigoriev I.V."/>
        </authorList>
    </citation>
    <scope>NUCLEOTIDE SEQUENCE [LARGE SCALE GENOMIC DNA]</scope>
    <source>
        <strain evidence="2">FD-172 SS1</strain>
    </source>
</reference>
<organism evidence="1 2">
    <name type="scientific">Botryobasidium botryosum (strain FD-172 SS1)</name>
    <dbReference type="NCBI Taxonomy" id="930990"/>
    <lineage>
        <taxon>Eukaryota</taxon>
        <taxon>Fungi</taxon>
        <taxon>Dikarya</taxon>
        <taxon>Basidiomycota</taxon>
        <taxon>Agaricomycotina</taxon>
        <taxon>Agaricomycetes</taxon>
        <taxon>Cantharellales</taxon>
        <taxon>Botryobasidiaceae</taxon>
        <taxon>Botryobasidium</taxon>
    </lineage>
</organism>
<dbReference type="EMBL" id="KL198109">
    <property type="protein sequence ID" value="KDQ07364.1"/>
    <property type="molecule type" value="Genomic_DNA"/>
</dbReference>
<dbReference type="InterPro" id="IPR032675">
    <property type="entry name" value="LRR_dom_sf"/>
</dbReference>
<dbReference type="Gene3D" id="3.80.10.10">
    <property type="entry name" value="Ribonuclease Inhibitor"/>
    <property type="match status" value="1"/>
</dbReference>
<dbReference type="HOGENOM" id="CLU_024199_1_1_1"/>
<accession>A0A067LW47</accession>
<dbReference type="OrthoDB" id="3181669at2759"/>
<dbReference type="SUPFAM" id="SSF81383">
    <property type="entry name" value="F-box domain"/>
    <property type="match status" value="1"/>
</dbReference>
<protein>
    <submittedName>
        <fullName evidence="1">Uncharacterized protein</fullName>
    </submittedName>
</protein>
<evidence type="ECO:0000313" key="2">
    <source>
        <dbReference type="Proteomes" id="UP000027195"/>
    </source>
</evidence>
<name>A0A067LW47_BOTB1</name>
<sequence>MEPTATNATTTAIIRDCIEEVLRCLDRDSRTKDSTAPTPASIAVSDQARVIIDEEWRAIDYIKARVEERQKHIGRRRNNLAPIHRLPNEILGIIFKLVKREASPVGFNDFLSVSHRWRIIALNTPSLWTNIHNLSGPLLDVFIARSKQHSLEVSYGRPEDRSDSSALLEYLAHISPYVQGWRTCQLFGPLRARAEILSYLTTPAPTLETLSISLYKARGDGVDDAELDDDTGPFNPLFGGSAPRLRELALDGAFVSLSSPIFSGLTKLELGRISYSSADSNSPFLLLHAIESCPLLEVLMLTDIYIASDPHLDPAPSSLELPYLQIFRMSQAYSMQWLHYHILDCVVIPPSSSLELHVANCARTGDMDVVSGPLPRFTRSYLGLQNISTVKHLTIWLTGDMTCRVEGYTSDTSKCSFLFYICTGQLAFSHTLLTLHPAFPMPLESLALSALSANIPSFEIDTTIFAGFLRHHPLIRKLKFEHFSTPAIQVLGVTPNQYLCPRLEELHVVNCPIGIRELIDLVRPRVKAGVEEGASAERATHLERLRIGECPDASQLASLDVPKSLKVILERKLFAARRWR</sequence>
<dbReference type="Gene3D" id="1.20.1280.50">
    <property type="match status" value="1"/>
</dbReference>
<dbReference type="InterPro" id="IPR036047">
    <property type="entry name" value="F-box-like_dom_sf"/>
</dbReference>
<dbReference type="Proteomes" id="UP000027195">
    <property type="component" value="Unassembled WGS sequence"/>
</dbReference>
<dbReference type="InParanoid" id="A0A067LW47"/>
<evidence type="ECO:0000313" key="1">
    <source>
        <dbReference type="EMBL" id="KDQ07364.1"/>
    </source>
</evidence>
<keyword evidence="2" id="KW-1185">Reference proteome</keyword>
<proteinExistence type="predicted"/>
<gene>
    <name evidence="1" type="ORF">BOTBODRAFT_38891</name>
</gene>
<dbReference type="STRING" id="930990.A0A067LW47"/>
<dbReference type="SUPFAM" id="SSF52047">
    <property type="entry name" value="RNI-like"/>
    <property type="match status" value="1"/>
</dbReference>